<feature type="compositionally biased region" description="Basic and acidic residues" evidence="4">
    <location>
        <begin position="625"/>
        <end position="635"/>
    </location>
</feature>
<comment type="caution">
    <text evidence="6">The sequence shown here is derived from an EMBL/GenBank/DDBJ whole genome shotgun (WGS) entry which is preliminary data.</text>
</comment>
<dbReference type="PANTHER" id="PTHR47942:SF63">
    <property type="entry name" value="PENTATRICOPEPTIDE REPEAT-CONTAINING PROTEIN"/>
    <property type="match status" value="1"/>
</dbReference>
<feature type="region of interest" description="Disordered" evidence="4">
    <location>
        <begin position="388"/>
        <end position="448"/>
    </location>
</feature>
<feature type="compositionally biased region" description="Basic residues" evidence="4">
    <location>
        <begin position="481"/>
        <end position="491"/>
    </location>
</feature>
<dbReference type="Pfam" id="PF13041">
    <property type="entry name" value="PPR_2"/>
    <property type="match status" value="1"/>
</dbReference>
<feature type="compositionally biased region" description="Basic residues" evidence="4">
    <location>
        <begin position="431"/>
        <end position="442"/>
    </location>
</feature>
<keyword evidence="7" id="KW-1185">Reference proteome</keyword>
<dbReference type="InterPro" id="IPR033443">
    <property type="entry name" value="PROP1-like_PPR_dom"/>
</dbReference>
<evidence type="ECO:0000259" key="5">
    <source>
        <dbReference type="PROSITE" id="PS50222"/>
    </source>
</evidence>
<feature type="compositionally biased region" description="Pro residues" evidence="4">
    <location>
        <begin position="729"/>
        <end position="739"/>
    </location>
</feature>
<dbReference type="Pfam" id="PF13499">
    <property type="entry name" value="EF-hand_7"/>
    <property type="match status" value="2"/>
</dbReference>
<feature type="domain" description="EF-hand" evidence="5">
    <location>
        <begin position="246"/>
        <end position="281"/>
    </location>
</feature>
<dbReference type="Proteomes" id="UP000355283">
    <property type="component" value="Unassembled WGS sequence"/>
</dbReference>
<dbReference type="Gene3D" id="1.10.238.10">
    <property type="entry name" value="EF-hand"/>
    <property type="match status" value="2"/>
</dbReference>
<feature type="repeat" description="PPR" evidence="3">
    <location>
        <begin position="1273"/>
        <end position="1307"/>
    </location>
</feature>
<dbReference type="GO" id="GO:0005509">
    <property type="term" value="F:calcium ion binding"/>
    <property type="evidence" value="ECO:0007669"/>
    <property type="project" value="InterPro"/>
</dbReference>
<protein>
    <recommendedName>
        <fullName evidence="5">EF-hand domain-containing protein</fullName>
    </recommendedName>
</protein>
<dbReference type="SMART" id="SM00054">
    <property type="entry name" value="EFh"/>
    <property type="match status" value="3"/>
</dbReference>
<gene>
    <name evidence="6" type="ORF">NSK_007780</name>
</gene>
<feature type="repeat" description="PPR" evidence="3">
    <location>
        <begin position="1076"/>
        <end position="1110"/>
    </location>
</feature>
<feature type="region of interest" description="Disordered" evidence="4">
    <location>
        <begin position="461"/>
        <end position="770"/>
    </location>
</feature>
<feature type="compositionally biased region" description="Basic and acidic residues" evidence="4">
    <location>
        <begin position="591"/>
        <end position="608"/>
    </location>
</feature>
<dbReference type="InterPro" id="IPR002885">
    <property type="entry name" value="PPR_rpt"/>
</dbReference>
<dbReference type="SUPFAM" id="SSF47473">
    <property type="entry name" value="EF-hand"/>
    <property type="match status" value="1"/>
</dbReference>
<feature type="compositionally biased region" description="Low complexity" evidence="4">
    <location>
        <begin position="533"/>
        <end position="548"/>
    </location>
</feature>
<proteinExistence type="predicted"/>
<dbReference type="InterPro" id="IPR011990">
    <property type="entry name" value="TPR-like_helical_dom_sf"/>
</dbReference>
<dbReference type="InterPro" id="IPR018247">
    <property type="entry name" value="EF_Hand_1_Ca_BS"/>
</dbReference>
<evidence type="ECO:0000256" key="1">
    <source>
        <dbReference type="ARBA" id="ARBA00022737"/>
    </source>
</evidence>
<feature type="compositionally biased region" description="Low complexity" evidence="4">
    <location>
        <begin position="758"/>
        <end position="768"/>
    </location>
</feature>
<accession>A0A4D9CW63</accession>
<dbReference type="PROSITE" id="PS00018">
    <property type="entry name" value="EF_HAND_1"/>
    <property type="match status" value="3"/>
</dbReference>
<feature type="domain" description="EF-hand" evidence="5">
    <location>
        <begin position="210"/>
        <end position="245"/>
    </location>
</feature>
<keyword evidence="1" id="KW-0677">Repeat</keyword>
<feature type="region of interest" description="Disordered" evidence="4">
    <location>
        <begin position="880"/>
        <end position="905"/>
    </location>
</feature>
<evidence type="ECO:0000256" key="4">
    <source>
        <dbReference type="SAM" id="MobiDB-lite"/>
    </source>
</evidence>
<dbReference type="Pfam" id="PF17177">
    <property type="entry name" value="PPR_long"/>
    <property type="match status" value="1"/>
</dbReference>
<feature type="compositionally biased region" description="Polar residues" evidence="4">
    <location>
        <begin position="708"/>
        <end position="717"/>
    </location>
</feature>
<dbReference type="PROSITE" id="PS50222">
    <property type="entry name" value="EF_HAND_2"/>
    <property type="match status" value="3"/>
</dbReference>
<dbReference type="InterPro" id="IPR051222">
    <property type="entry name" value="PPR/CCM1_RNA-binding"/>
</dbReference>
<feature type="repeat" description="PPR" evidence="3">
    <location>
        <begin position="1308"/>
        <end position="1342"/>
    </location>
</feature>
<name>A0A4D9CW63_9STRA</name>
<evidence type="ECO:0000313" key="7">
    <source>
        <dbReference type="Proteomes" id="UP000355283"/>
    </source>
</evidence>
<feature type="compositionally biased region" description="Low complexity" evidence="4">
    <location>
        <begin position="663"/>
        <end position="698"/>
    </location>
</feature>
<dbReference type="Gene3D" id="1.25.40.10">
    <property type="entry name" value="Tetratricopeptide repeat domain"/>
    <property type="match status" value="3"/>
</dbReference>
<sequence>MGSTHSRAFRKSKTRSSVASPSVAGDLVLSGDIVINGSRKGAIRPSRPLQDKKTHTLATTAGEYDDIVAWLDWEFAKHDKNKDGYLDYHEFVRFIRSLNLNLSSKEIFQFFLLADRDNDYRIIWSEVEQDVPRILSKIYEDIPAGAHDWCLMTKTQRIGEGGKEEEETWYFNKRTSEVRKSCPMALEKEDKWRTKGGKEEVLENTKTLDMTLTWLDWEFKRADLDRNGTLSRNEFMTFIRGLRIGLNEKEVEQFTRLADLNGDGVVEWTEVLELTPSILRKLYTVVPPGPHDWSLIVDEEGKEHYLNKRTAVTVSVRPPVFVPDVEEAKGAVSFTKSSPPGVTGIANLPRRRTFFPVDEEKSSFSSPLQPRHSSRVLLNAATSVADATPLASALSPSGKERTNPQGERPPQKSRNSSRKKGDLSGSSPANKTRKSPTSSKKKAGTDIPDASLAAAAQNIQRLAASGAPPMDRPSLPPTGTKRGRPPQKKSPKSGQQGGPAATRSPRPQRPPSSPVEDEEEVILMQGPKLLRRNFSSNAAPLPPSSAFSTKAMKRQQKMASLQGVIKEEKEGGKQGGRVLFPPKLPPTARLPDPDSSKAKEILQRKEAEAAAALAAIPPPPPTVEDGARAPPEKAKATVSPPPLPKLAEPFPSPPSPPAPPPSATRKSSPTSRKTPSRPASPRKSPKASNPRSRAANASLPAVEAFITSLPSPASPKTRNGRLAGVSPRPKAPPSSPSSPSPSSRPSKPSSRGNATFLATSSSPFASARSSKKMFISRRGEITIPNTGPGSARGLAALLALKDGSGVTPAELKSVVNGCFRRQDWKGLRQLAGSDNRLPLSKDLLDMMVTVTAKAGKSRTARALMDLMILRWGDFWGEKGGREGGREGGRAGGEGGREGGREGTARRWRSVGRTRWERREGKGILGADLVSFNHFDYVRHFLTSCTRILGLESFPSRIEHNGRGVVLDVKSYNALLPAVLAEAPPFLQQEAVETFLGDLSRRGFAPDRITFNTILKHHASMGKEALALETLRMMKDQAGIVPDVVSFTTVISACGRDWDGAMRVLAQAEQESGVEKDARMYTAAMRVCANAGRRREVLELFERMKAMQATQEKGKGEKERKGEGESEEDRLSVLIAYNAVLEALKTDKEWRQALQVLQEMRRVGLVPNVVNHNTVMDAIAEAGEAGEALALLKQMKVSRVPADKRTYTAAIKAMIKSADVLQGRELFEEMCAAGITPDAVTYTTLMELYGQAGNREQMEDLVQQMSRKRGFPRDVRAFTAVIRAYGRAGLWREALELLGTMKARNVKPTVVSYGTAMAALAASGRHVEAFELLEAMKRDGVEPNQVVLEWATEACRTAGRLDKVVQLQWKKMTA</sequence>
<evidence type="ECO:0000256" key="3">
    <source>
        <dbReference type="PROSITE-ProRule" id="PRU00708"/>
    </source>
</evidence>
<dbReference type="InterPro" id="IPR011992">
    <property type="entry name" value="EF-hand-dom_pair"/>
</dbReference>
<feature type="repeat" description="PPR" evidence="3">
    <location>
        <begin position="1237"/>
        <end position="1271"/>
    </location>
</feature>
<feature type="compositionally biased region" description="Basic and acidic residues" evidence="4">
    <location>
        <begin position="880"/>
        <end position="904"/>
    </location>
</feature>
<evidence type="ECO:0000256" key="2">
    <source>
        <dbReference type="ARBA" id="ARBA00022837"/>
    </source>
</evidence>
<evidence type="ECO:0000313" key="6">
    <source>
        <dbReference type="EMBL" id="TFJ80889.1"/>
    </source>
</evidence>
<dbReference type="CDD" id="cd00051">
    <property type="entry name" value="EFh"/>
    <property type="match status" value="2"/>
</dbReference>
<dbReference type="NCBIfam" id="TIGR00756">
    <property type="entry name" value="PPR"/>
    <property type="match status" value="6"/>
</dbReference>
<feature type="domain" description="EF-hand" evidence="5">
    <location>
        <begin position="66"/>
        <end position="101"/>
    </location>
</feature>
<reference evidence="6 7" key="1">
    <citation type="submission" date="2019-01" db="EMBL/GenBank/DDBJ databases">
        <title>Nuclear Genome Assembly of the Microalgal Biofuel strain Nannochloropsis salina CCMP1776.</title>
        <authorList>
            <person name="Hovde B."/>
        </authorList>
    </citation>
    <scope>NUCLEOTIDE SEQUENCE [LARGE SCALE GENOMIC DNA]</scope>
    <source>
        <strain evidence="6 7">CCMP1776</strain>
    </source>
</reference>
<feature type="repeat" description="PPR" evidence="3">
    <location>
        <begin position="1202"/>
        <end position="1236"/>
    </location>
</feature>
<dbReference type="InterPro" id="IPR002048">
    <property type="entry name" value="EF_hand_dom"/>
</dbReference>
<dbReference type="OrthoDB" id="46573at2759"/>
<dbReference type="PANTHER" id="PTHR47942">
    <property type="entry name" value="TETRATRICOPEPTIDE REPEAT (TPR)-LIKE SUPERFAMILY PROTEIN-RELATED"/>
    <property type="match status" value="1"/>
</dbReference>
<feature type="compositionally biased region" description="Low complexity" evidence="4">
    <location>
        <begin position="740"/>
        <end position="751"/>
    </location>
</feature>
<dbReference type="EMBL" id="SDOX01000149">
    <property type="protein sequence ID" value="TFJ80889.1"/>
    <property type="molecule type" value="Genomic_DNA"/>
</dbReference>
<feature type="compositionally biased region" description="Pro residues" evidence="4">
    <location>
        <begin position="639"/>
        <end position="662"/>
    </location>
</feature>
<organism evidence="6 7">
    <name type="scientific">Nannochloropsis salina CCMP1776</name>
    <dbReference type="NCBI Taxonomy" id="1027361"/>
    <lineage>
        <taxon>Eukaryota</taxon>
        <taxon>Sar</taxon>
        <taxon>Stramenopiles</taxon>
        <taxon>Ochrophyta</taxon>
        <taxon>Eustigmatophyceae</taxon>
        <taxon>Eustigmatales</taxon>
        <taxon>Monodopsidaceae</taxon>
        <taxon>Microchloropsis</taxon>
        <taxon>Microchloropsis salina</taxon>
    </lineage>
</organism>
<dbReference type="Pfam" id="PF13812">
    <property type="entry name" value="PPR_3"/>
    <property type="match status" value="2"/>
</dbReference>
<dbReference type="PROSITE" id="PS51375">
    <property type="entry name" value="PPR"/>
    <property type="match status" value="7"/>
</dbReference>
<keyword evidence="2" id="KW-0106">Calcium</keyword>
<feature type="repeat" description="PPR" evidence="3">
    <location>
        <begin position="1167"/>
        <end position="1201"/>
    </location>
</feature>
<feature type="repeat" description="PPR" evidence="3">
    <location>
        <begin position="1132"/>
        <end position="1166"/>
    </location>
</feature>